<name>A0A399EPD8_9DEIN</name>
<sequence length="130" mass="14799">MGLLLSSCVPTSGGLPPFVNPPASTPYGGEYANEILKLPVYPRSRTLDKREFGNGNSRVRFRVEGVNVRMIYNFFTDQIEDAGWGRNRLESEGQNRTWQGVYQRGIRLVRIRVQQEGNSDVYVLEVTFLQ</sequence>
<accession>A0A399EPD8</accession>
<keyword evidence="2" id="KW-1185">Reference proteome</keyword>
<evidence type="ECO:0000313" key="2">
    <source>
        <dbReference type="Proteomes" id="UP000265341"/>
    </source>
</evidence>
<reference evidence="1 2" key="1">
    <citation type="submission" date="2018-08" db="EMBL/GenBank/DDBJ databases">
        <title>Meiothermus roseus NBRC 110900 genome sequencing project.</title>
        <authorList>
            <person name="Da Costa M.S."/>
            <person name="Albuquerque L."/>
            <person name="Raposo P."/>
            <person name="Froufe H.J.C."/>
            <person name="Barroso C.S."/>
            <person name="Egas C."/>
        </authorList>
    </citation>
    <scope>NUCLEOTIDE SEQUENCE [LARGE SCALE GENOMIC DNA]</scope>
    <source>
        <strain evidence="1 2">NBRC 110900</strain>
    </source>
</reference>
<proteinExistence type="predicted"/>
<organism evidence="1 2">
    <name type="scientific">Calidithermus roseus</name>
    <dbReference type="NCBI Taxonomy" id="1644118"/>
    <lineage>
        <taxon>Bacteria</taxon>
        <taxon>Thermotogati</taxon>
        <taxon>Deinococcota</taxon>
        <taxon>Deinococci</taxon>
        <taxon>Thermales</taxon>
        <taxon>Thermaceae</taxon>
        <taxon>Calidithermus</taxon>
    </lineage>
</organism>
<evidence type="ECO:0000313" key="1">
    <source>
        <dbReference type="EMBL" id="RIH85735.1"/>
    </source>
</evidence>
<comment type="caution">
    <text evidence="1">The sequence shown here is derived from an EMBL/GenBank/DDBJ whole genome shotgun (WGS) entry which is preliminary data.</text>
</comment>
<gene>
    <name evidence="1" type="ORF">Mrose_02074</name>
</gene>
<dbReference type="Proteomes" id="UP000265341">
    <property type="component" value="Unassembled WGS sequence"/>
</dbReference>
<dbReference type="AlphaFoldDB" id="A0A399EPD8"/>
<dbReference type="EMBL" id="QWLA01000038">
    <property type="protein sequence ID" value="RIH85735.1"/>
    <property type="molecule type" value="Genomic_DNA"/>
</dbReference>
<protein>
    <submittedName>
        <fullName evidence="1">Uncharacterized protein</fullName>
    </submittedName>
</protein>